<keyword evidence="3" id="KW-0378">Hydrolase</keyword>
<keyword evidence="5" id="KW-1185">Reference proteome</keyword>
<evidence type="ECO:0000313" key="5">
    <source>
        <dbReference type="Proteomes" id="UP001597073"/>
    </source>
</evidence>
<protein>
    <submittedName>
        <fullName evidence="4">DUF86 domain-containing protein</fullName>
    </submittedName>
</protein>
<comment type="caution">
    <text evidence="4">The sequence shown here is derived from an EMBL/GenBank/DDBJ whole genome shotgun (WGS) entry which is preliminary data.</text>
</comment>
<keyword evidence="2" id="KW-0540">Nuclease</keyword>
<proteinExistence type="predicted"/>
<evidence type="ECO:0000256" key="2">
    <source>
        <dbReference type="ARBA" id="ARBA00022722"/>
    </source>
</evidence>
<sequence length="68" mass="8061">MADEIKTWLLDIKKAIDEIDSFLPDKKNFFDFKKDLKTKRAIERNVEIIGEAANRILKRPAQYSNNRH</sequence>
<organism evidence="4 5">
    <name type="scientific">Mucilaginibacter lutimaris</name>
    <dbReference type="NCBI Taxonomy" id="931629"/>
    <lineage>
        <taxon>Bacteria</taxon>
        <taxon>Pseudomonadati</taxon>
        <taxon>Bacteroidota</taxon>
        <taxon>Sphingobacteriia</taxon>
        <taxon>Sphingobacteriales</taxon>
        <taxon>Sphingobacteriaceae</taxon>
        <taxon>Mucilaginibacter</taxon>
    </lineage>
</organism>
<reference evidence="5" key="1">
    <citation type="journal article" date="2019" name="Int. J. Syst. Evol. Microbiol.">
        <title>The Global Catalogue of Microorganisms (GCM) 10K type strain sequencing project: providing services to taxonomists for standard genome sequencing and annotation.</title>
        <authorList>
            <consortium name="The Broad Institute Genomics Platform"/>
            <consortium name="The Broad Institute Genome Sequencing Center for Infectious Disease"/>
            <person name="Wu L."/>
            <person name="Ma J."/>
        </authorList>
    </citation>
    <scope>NUCLEOTIDE SEQUENCE [LARGE SCALE GENOMIC DNA]</scope>
    <source>
        <strain evidence="5">CCUG 60742</strain>
    </source>
</reference>
<keyword evidence="1" id="KW-1277">Toxin-antitoxin system</keyword>
<name>A0ABW2ZJZ4_9SPHI</name>
<gene>
    <name evidence="4" type="ORF">ACFQZI_17035</name>
</gene>
<dbReference type="Proteomes" id="UP001597073">
    <property type="component" value="Unassembled WGS sequence"/>
</dbReference>
<accession>A0ABW2ZJZ4</accession>
<dbReference type="RefSeq" id="WP_377144622.1">
    <property type="nucleotide sequence ID" value="NZ_JBHTIA010000012.1"/>
</dbReference>
<dbReference type="InterPro" id="IPR008201">
    <property type="entry name" value="HepT-like"/>
</dbReference>
<evidence type="ECO:0000256" key="1">
    <source>
        <dbReference type="ARBA" id="ARBA00022649"/>
    </source>
</evidence>
<dbReference type="Pfam" id="PF01934">
    <property type="entry name" value="HepT-like"/>
    <property type="match status" value="1"/>
</dbReference>
<evidence type="ECO:0000256" key="3">
    <source>
        <dbReference type="ARBA" id="ARBA00022801"/>
    </source>
</evidence>
<evidence type="ECO:0000313" key="4">
    <source>
        <dbReference type="EMBL" id="MFD0766568.1"/>
    </source>
</evidence>
<dbReference type="EMBL" id="JBHTIA010000012">
    <property type="protein sequence ID" value="MFD0766568.1"/>
    <property type="molecule type" value="Genomic_DNA"/>
</dbReference>